<keyword evidence="1" id="KW-1185">Reference proteome</keyword>
<evidence type="ECO:0000313" key="2">
    <source>
        <dbReference type="RefSeq" id="XP_022296900.1"/>
    </source>
</evidence>
<name>A0A8B8B0F8_CRAVI</name>
<evidence type="ECO:0000313" key="1">
    <source>
        <dbReference type="Proteomes" id="UP000694844"/>
    </source>
</evidence>
<dbReference type="RefSeq" id="XP_022296900.1">
    <property type="nucleotide sequence ID" value="XM_022441192.1"/>
</dbReference>
<dbReference type="GeneID" id="111106491"/>
<protein>
    <submittedName>
        <fullName evidence="2">Uncharacterized protein LOC111106491</fullName>
    </submittedName>
</protein>
<reference evidence="2" key="1">
    <citation type="submission" date="2025-08" db="UniProtKB">
        <authorList>
            <consortium name="RefSeq"/>
        </authorList>
    </citation>
    <scope>IDENTIFICATION</scope>
    <source>
        <tissue evidence="2">Whole sample</tissue>
    </source>
</reference>
<organism evidence="1 2">
    <name type="scientific">Crassostrea virginica</name>
    <name type="common">Eastern oyster</name>
    <dbReference type="NCBI Taxonomy" id="6565"/>
    <lineage>
        <taxon>Eukaryota</taxon>
        <taxon>Metazoa</taxon>
        <taxon>Spiralia</taxon>
        <taxon>Lophotrochozoa</taxon>
        <taxon>Mollusca</taxon>
        <taxon>Bivalvia</taxon>
        <taxon>Autobranchia</taxon>
        <taxon>Pteriomorphia</taxon>
        <taxon>Ostreida</taxon>
        <taxon>Ostreoidea</taxon>
        <taxon>Ostreidae</taxon>
        <taxon>Crassostrea</taxon>
    </lineage>
</organism>
<proteinExistence type="predicted"/>
<sequence>MTMCCGGALNDPRTAIFLQLSSKTVTGSSRVRNSMFIQEIQDPTLLSRLMLRLSNNAEMLSSGSAPLTSLIPPSGITLTLQHRQPVDPTQEVWSGRPIGYGI</sequence>
<dbReference type="KEGG" id="cvn:111106491"/>
<dbReference type="Proteomes" id="UP000694844">
    <property type="component" value="Chromosome 8"/>
</dbReference>
<accession>A0A8B8B0F8</accession>
<gene>
    <name evidence="2" type="primary">LOC111106491</name>
</gene>
<dbReference type="AlphaFoldDB" id="A0A8B8B0F8"/>